<keyword evidence="1" id="KW-0812">Transmembrane</keyword>
<evidence type="ECO:0000256" key="1">
    <source>
        <dbReference type="SAM" id="Phobius"/>
    </source>
</evidence>
<keyword evidence="2" id="KW-0328">Glycosyltransferase</keyword>
<organism evidence="2 3">
    <name type="scientific">Methanosarcina siciliae C2J</name>
    <dbReference type="NCBI Taxonomy" id="1434118"/>
    <lineage>
        <taxon>Archaea</taxon>
        <taxon>Methanobacteriati</taxon>
        <taxon>Methanobacteriota</taxon>
        <taxon>Stenosarchaea group</taxon>
        <taxon>Methanomicrobia</taxon>
        <taxon>Methanosarcinales</taxon>
        <taxon>Methanosarcinaceae</taxon>
        <taxon>Methanosarcina</taxon>
    </lineage>
</organism>
<evidence type="ECO:0000313" key="3">
    <source>
        <dbReference type="Proteomes" id="UP000033123"/>
    </source>
</evidence>
<dbReference type="STRING" id="1434118.MSSAC_3321"/>
<dbReference type="GeneID" id="24873012"/>
<proteinExistence type="predicted"/>
<dbReference type="KEGG" id="msj:MSSAC_3321"/>
<accession>A0A0E3LDV1</accession>
<gene>
    <name evidence="2" type="ORF">MSSAC_3321</name>
</gene>
<dbReference type="PATRIC" id="fig|1434118.4.peg.4294"/>
<dbReference type="RefSeq" id="WP_048184394.1">
    <property type="nucleotide sequence ID" value="NZ_CP009508.1"/>
</dbReference>
<keyword evidence="2" id="KW-0808">Transferase</keyword>
<dbReference type="HOGENOM" id="CLU_112760_0_0_2"/>
<protein>
    <submittedName>
        <fullName evidence="2">Glycosyltransferase</fullName>
        <ecNumber evidence="2">2.4.1.-</ecNumber>
    </submittedName>
</protein>
<sequence length="212" mass="24828">MNNKRYLPIILLILISAFCYTITLNIMDVNQNVSNEPIGEIKEGSNVGQSFMSNEDKLCEIDVSLATYARTNTEEIIFHLKNQSGSGKDLVTIKINAKNVQDNSYYQFKFKPIENSKGKHYYFYLESPNSVPENAITVWYSQNDTYEEGTAYLNHEKIDGDLKFRTLYEIHGHNILKNFYERILQDIPFFVFYLSSIFILLFLIYRTQRHEN</sequence>
<name>A0A0E3LDV1_9EURY</name>
<feature type="transmembrane region" description="Helical" evidence="1">
    <location>
        <begin position="187"/>
        <end position="205"/>
    </location>
</feature>
<dbReference type="EMBL" id="CP009508">
    <property type="protein sequence ID" value="AKB37911.1"/>
    <property type="molecule type" value="Genomic_DNA"/>
</dbReference>
<keyword evidence="1" id="KW-0472">Membrane</keyword>
<dbReference type="EC" id="2.4.1.-" evidence="2"/>
<reference evidence="2 3" key="1">
    <citation type="submission" date="2014-07" db="EMBL/GenBank/DDBJ databases">
        <title>Methanogenic archaea and the global carbon cycle.</title>
        <authorList>
            <person name="Henriksen J.R."/>
            <person name="Luke J."/>
            <person name="Reinhart S."/>
            <person name="Benedict M.N."/>
            <person name="Youngblut N.D."/>
            <person name="Metcalf M.E."/>
            <person name="Whitaker R.J."/>
            <person name="Metcalf W.W."/>
        </authorList>
    </citation>
    <scope>NUCLEOTIDE SEQUENCE [LARGE SCALE GENOMIC DNA]</scope>
    <source>
        <strain evidence="2 3">C2J</strain>
    </source>
</reference>
<dbReference type="Proteomes" id="UP000033123">
    <property type="component" value="Chromosome"/>
</dbReference>
<dbReference type="AlphaFoldDB" id="A0A0E3LDV1"/>
<keyword evidence="1" id="KW-1133">Transmembrane helix</keyword>
<dbReference type="GO" id="GO:0016757">
    <property type="term" value="F:glycosyltransferase activity"/>
    <property type="evidence" value="ECO:0007669"/>
    <property type="project" value="UniProtKB-KW"/>
</dbReference>
<evidence type="ECO:0000313" key="2">
    <source>
        <dbReference type="EMBL" id="AKB37911.1"/>
    </source>
</evidence>